<reference evidence="2" key="2">
    <citation type="submission" date="2021-08" db="EMBL/GenBank/DDBJ databases">
        <authorList>
            <person name="Tani A."/>
            <person name="Ola A."/>
            <person name="Ogura Y."/>
            <person name="Katsura K."/>
            <person name="Hayashi T."/>
        </authorList>
    </citation>
    <scope>NUCLEOTIDE SEQUENCE</scope>
    <source>
        <strain evidence="2">DSM 17168</strain>
    </source>
</reference>
<gene>
    <name evidence="2" type="ORF">GMJLKIPL_2342</name>
</gene>
<organism evidence="2 3">
    <name type="scientific">Methylobacterium isbiliense</name>
    <dbReference type="NCBI Taxonomy" id="315478"/>
    <lineage>
        <taxon>Bacteria</taxon>
        <taxon>Pseudomonadati</taxon>
        <taxon>Pseudomonadota</taxon>
        <taxon>Alphaproteobacteria</taxon>
        <taxon>Hyphomicrobiales</taxon>
        <taxon>Methylobacteriaceae</taxon>
        <taxon>Methylobacterium</taxon>
    </lineage>
</organism>
<dbReference type="RefSeq" id="WP_238235308.1">
    <property type="nucleotide sequence ID" value="NZ_BPQQ01000025.1"/>
</dbReference>
<dbReference type="EMBL" id="BPQQ01000025">
    <property type="protein sequence ID" value="GJE00420.1"/>
    <property type="molecule type" value="Genomic_DNA"/>
</dbReference>
<evidence type="ECO:0000313" key="3">
    <source>
        <dbReference type="Proteomes" id="UP001055153"/>
    </source>
</evidence>
<proteinExistence type="predicted"/>
<name>A0ABQ4SB80_9HYPH</name>
<keyword evidence="1" id="KW-0472">Membrane</keyword>
<keyword evidence="1" id="KW-1133">Transmembrane helix</keyword>
<evidence type="ECO:0000256" key="1">
    <source>
        <dbReference type="SAM" id="Phobius"/>
    </source>
</evidence>
<dbReference type="Proteomes" id="UP001055153">
    <property type="component" value="Unassembled WGS sequence"/>
</dbReference>
<feature type="transmembrane region" description="Helical" evidence="1">
    <location>
        <begin position="30"/>
        <end position="49"/>
    </location>
</feature>
<keyword evidence="1" id="KW-0812">Transmembrane</keyword>
<accession>A0ABQ4SB80</accession>
<keyword evidence="3" id="KW-1185">Reference proteome</keyword>
<comment type="caution">
    <text evidence="2">The sequence shown here is derived from an EMBL/GenBank/DDBJ whole genome shotgun (WGS) entry which is preliminary data.</text>
</comment>
<reference evidence="2" key="1">
    <citation type="journal article" date="2021" name="Front. Microbiol.">
        <title>Comprehensive Comparative Genomics and Phenotyping of Methylobacterium Species.</title>
        <authorList>
            <person name="Alessa O."/>
            <person name="Ogura Y."/>
            <person name="Fujitani Y."/>
            <person name="Takami H."/>
            <person name="Hayashi T."/>
            <person name="Sahin N."/>
            <person name="Tani A."/>
        </authorList>
    </citation>
    <scope>NUCLEOTIDE SEQUENCE</scope>
    <source>
        <strain evidence="2">DSM 17168</strain>
    </source>
</reference>
<protein>
    <submittedName>
        <fullName evidence="2">Uncharacterized protein</fullName>
    </submittedName>
</protein>
<sequence>MQAESATAPRRVPAAAPPRSLIGLGLVPRLGLALGLTLAVWGVVAWAVAA</sequence>
<evidence type="ECO:0000313" key="2">
    <source>
        <dbReference type="EMBL" id="GJE00420.1"/>
    </source>
</evidence>